<dbReference type="STRING" id="1742359.GCA_001439625_03939"/>
<keyword evidence="1" id="KW-0472">Membrane</keyword>
<proteinExistence type="predicted"/>
<feature type="transmembrane region" description="Helical" evidence="1">
    <location>
        <begin position="137"/>
        <end position="159"/>
    </location>
</feature>
<keyword evidence="1" id="KW-0812">Transmembrane</keyword>
<sequence length="182" mass="21564">MMNSWKTINFSKQYGSQRLFILSSLTMLLTFIFAYVPAQFLFKTKTLQDNYFILLLFGLWLIYPLHKLFHYLPIAHHSKKIKKMLTIRYGIFPIIQIQVFEPISKWQFIIALFMPFIVINSLIVWACFIFPHYVHYFTILLAFHVGICLPDIISIKTLLFAPKSSYIEENDDGLEILLHKNH</sequence>
<dbReference type="InterPro" id="IPR021683">
    <property type="entry name" value="DUF3267"/>
</dbReference>
<organism evidence="2 3">
    <name type="scientific">Cytobacillus dafuensis</name>
    <name type="common">Bacillus dafuensis</name>
    <dbReference type="NCBI Taxonomy" id="1742359"/>
    <lineage>
        <taxon>Bacteria</taxon>
        <taxon>Bacillati</taxon>
        <taxon>Bacillota</taxon>
        <taxon>Bacilli</taxon>
        <taxon>Bacillales</taxon>
        <taxon>Bacillaceae</taxon>
        <taxon>Cytobacillus</taxon>
    </lineage>
</organism>
<feature type="transmembrane region" description="Helical" evidence="1">
    <location>
        <begin position="50"/>
        <end position="74"/>
    </location>
</feature>
<dbReference type="EMBL" id="CP042593">
    <property type="protein sequence ID" value="QED47129.1"/>
    <property type="molecule type" value="Genomic_DNA"/>
</dbReference>
<evidence type="ECO:0000256" key="1">
    <source>
        <dbReference type="SAM" id="Phobius"/>
    </source>
</evidence>
<dbReference type="Proteomes" id="UP000321555">
    <property type="component" value="Chromosome"/>
</dbReference>
<gene>
    <name evidence="2" type="ORF">FSZ17_07655</name>
</gene>
<name>A0A5B8Z685_CYTDA</name>
<evidence type="ECO:0000313" key="2">
    <source>
        <dbReference type="EMBL" id="QED47129.1"/>
    </source>
</evidence>
<reference evidence="3" key="1">
    <citation type="submission" date="2019-08" db="EMBL/GenBank/DDBJ databases">
        <authorList>
            <person name="Zheng X."/>
        </authorList>
    </citation>
    <scope>NUCLEOTIDE SEQUENCE [LARGE SCALE GENOMIC DNA]</scope>
    <source>
        <strain evidence="3">FJAT-25496</strain>
    </source>
</reference>
<dbReference type="Pfam" id="PF11667">
    <property type="entry name" value="DUF3267"/>
    <property type="match status" value="1"/>
</dbReference>
<keyword evidence="1" id="KW-1133">Transmembrane helix</keyword>
<evidence type="ECO:0000313" key="3">
    <source>
        <dbReference type="Proteomes" id="UP000321555"/>
    </source>
</evidence>
<dbReference type="KEGG" id="bda:FSZ17_07655"/>
<dbReference type="AlphaFoldDB" id="A0A5B8Z685"/>
<dbReference type="OrthoDB" id="2360495at2"/>
<protein>
    <submittedName>
        <fullName evidence="2">DUF3267 domain-containing protein</fullName>
    </submittedName>
</protein>
<feature type="transmembrane region" description="Helical" evidence="1">
    <location>
        <begin position="20"/>
        <end position="38"/>
    </location>
</feature>
<feature type="transmembrane region" description="Helical" evidence="1">
    <location>
        <begin position="108"/>
        <end position="131"/>
    </location>
</feature>
<keyword evidence="3" id="KW-1185">Reference proteome</keyword>
<dbReference type="RefSeq" id="WP_057774517.1">
    <property type="nucleotide sequence ID" value="NZ_CP042593.1"/>
</dbReference>
<accession>A0A5B8Z685</accession>